<dbReference type="PANTHER" id="PTHR10796">
    <property type="entry name" value="PATCHED-RELATED"/>
    <property type="match status" value="1"/>
</dbReference>
<feature type="transmembrane region" description="Helical" evidence="3">
    <location>
        <begin position="491"/>
        <end position="509"/>
    </location>
</feature>
<keyword evidence="5" id="KW-1185">Reference proteome</keyword>
<feature type="transmembrane region" description="Helical" evidence="3">
    <location>
        <begin position="757"/>
        <end position="777"/>
    </location>
</feature>
<sequence>MAAKEVSDVSITHVTVENERTDSKKSRDNILARISYKIVWALETSFFRVGFFVGKYPLLTIILSILMCGLCGLGMKTFKEEDAQEKLWVPQSSRIIPEKAWVDRTFPEETRFATYVVVNPNGDVLTPSFMNALLDYYIESINFDINGRKFQDMCVRIGKFCYVSSLLELWLYDEAAIRALTRNDIISMISRTKVSPLSGVDVVTLLGGQITRNESGVVVGAEASKVNWVLEKEENSDAAGFEKKMIDMALRGHENISKTYVYASRSFDDEGFGAINSDIKLLTAGFSIVFIYVILSLGKFNLIEHKIYISLSGMACVGLSILVAYGIATALDIIYSPIQTIMPFLLLGIGVDDMFVIIETWKNLSPEEEKLETPNKIAVTLSRAGVSITVTSITDMVAFGIGATTVIPALSSFCLYATLGILALYLLVSTLFIGALALDERRRRARRDACLCCYRHSSTYEPYECSTGKSIIQTFFGKFYGPFITRLPVKIFIIFLAVAMASLGIWRFVKMDQNFDVSLYLPSDSYAFAFTRAQEAYFEEQGRDASIYCGGFNYFHEIGRLDVLQERLVDSRYVQNGTINSWFSAYHNYLVTSGINITSEEQYYKTLWGFLRSPMGQRFSSFVNFNSTSEPVSIVGSYITLTHVREENSQDSIKSMDGVRYLIDSSGFPRFTGPDMPEYMCFSYARAYLSYETDKVLYGELVRNLGLAASAVLVVTIVLVANLWTSLLVFVCVVFTVMDVGGVLELWGTSIETASSILITLSVGLAVDYSAHVGHTFMTIRGDRNNRAIETLKTIGPAVFNGGLSTFLAFVLLVNSASYGFQLFFRVFSSVVIFGLFHGLAFLPVVLSLVGPPAYKHADEIPEEINMEVKDSGSRGQVVEPTTNGHSEGANGYAERSRYAYDGPMLSSQGLRMHSGTFTSKPHISVIDVPNHSKNNKGSLSSNDGLTKL</sequence>
<evidence type="ECO:0000256" key="3">
    <source>
        <dbReference type="SAM" id="Phobius"/>
    </source>
</evidence>
<evidence type="ECO:0000256" key="1">
    <source>
        <dbReference type="ARBA" id="ARBA00005585"/>
    </source>
</evidence>
<dbReference type="Gene3D" id="1.20.1640.10">
    <property type="entry name" value="Multidrug efflux transporter AcrB transmembrane domain"/>
    <property type="match status" value="2"/>
</dbReference>
<organism evidence="5 7">
    <name type="scientific">Aplysia californica</name>
    <name type="common">California sea hare</name>
    <dbReference type="NCBI Taxonomy" id="6500"/>
    <lineage>
        <taxon>Eukaryota</taxon>
        <taxon>Metazoa</taxon>
        <taxon>Spiralia</taxon>
        <taxon>Lophotrochozoa</taxon>
        <taxon>Mollusca</taxon>
        <taxon>Gastropoda</taxon>
        <taxon>Heterobranchia</taxon>
        <taxon>Euthyneura</taxon>
        <taxon>Tectipleura</taxon>
        <taxon>Aplysiida</taxon>
        <taxon>Aplysioidea</taxon>
        <taxon>Aplysiidae</taxon>
        <taxon>Aplysia</taxon>
    </lineage>
</organism>
<dbReference type="InterPro" id="IPR053958">
    <property type="entry name" value="HMGCR/SNAP/NPC1-like_SSD"/>
</dbReference>
<protein>
    <submittedName>
        <fullName evidence="6 7">Protein patched homolog 3</fullName>
    </submittedName>
</protein>
<dbReference type="PROSITE" id="PS50156">
    <property type="entry name" value="SSD"/>
    <property type="match status" value="2"/>
</dbReference>
<evidence type="ECO:0000259" key="4">
    <source>
        <dbReference type="PROSITE" id="PS50156"/>
    </source>
</evidence>
<evidence type="ECO:0000313" key="7">
    <source>
        <dbReference type="RefSeq" id="XP_012942198.1"/>
    </source>
</evidence>
<keyword evidence="3" id="KW-1133">Transmembrane helix</keyword>
<reference evidence="6 7" key="1">
    <citation type="submission" date="2025-05" db="UniProtKB">
        <authorList>
            <consortium name="RefSeq"/>
        </authorList>
    </citation>
    <scope>IDENTIFICATION</scope>
</reference>
<dbReference type="RefSeq" id="XP_012942197.1">
    <property type="nucleotide sequence ID" value="XM_013086743.2"/>
</dbReference>
<evidence type="ECO:0000256" key="2">
    <source>
        <dbReference type="SAM" id="MobiDB-lite"/>
    </source>
</evidence>
<feature type="transmembrane region" description="Helical" evidence="3">
    <location>
        <begin position="340"/>
        <end position="361"/>
    </location>
</feature>
<feature type="domain" description="SSD" evidence="4">
    <location>
        <begin position="278"/>
        <end position="438"/>
    </location>
</feature>
<dbReference type="SUPFAM" id="SSF82866">
    <property type="entry name" value="Multidrug efflux transporter AcrB transmembrane domain"/>
    <property type="match status" value="2"/>
</dbReference>
<comment type="similarity">
    <text evidence="1">Belongs to the patched family.</text>
</comment>
<feature type="transmembrane region" description="Helical" evidence="3">
    <location>
        <begin position="413"/>
        <end position="438"/>
    </location>
</feature>
<feature type="transmembrane region" description="Helical" evidence="3">
    <location>
        <begin position="307"/>
        <end position="328"/>
    </location>
</feature>
<feature type="transmembrane region" description="Helical" evidence="3">
    <location>
        <begin position="827"/>
        <end position="850"/>
    </location>
</feature>
<keyword evidence="3" id="KW-0472">Membrane</keyword>
<dbReference type="GeneID" id="101859355"/>
<accession>A0ABM1A786</accession>
<feature type="transmembrane region" description="Helical" evidence="3">
    <location>
        <begin position="56"/>
        <end position="75"/>
    </location>
</feature>
<dbReference type="Proteomes" id="UP000694888">
    <property type="component" value="Unplaced"/>
</dbReference>
<evidence type="ECO:0000313" key="6">
    <source>
        <dbReference type="RefSeq" id="XP_012942197.1"/>
    </source>
</evidence>
<feature type="compositionally biased region" description="Polar residues" evidence="2">
    <location>
        <begin position="932"/>
        <end position="949"/>
    </location>
</feature>
<dbReference type="Pfam" id="PF12349">
    <property type="entry name" value="Sterol-sensing"/>
    <property type="match status" value="1"/>
</dbReference>
<keyword evidence="3" id="KW-0812">Transmembrane</keyword>
<dbReference type="InterPro" id="IPR051697">
    <property type="entry name" value="Patched_domain-protein"/>
</dbReference>
<feature type="region of interest" description="Disordered" evidence="2">
    <location>
        <begin position="870"/>
        <end position="892"/>
    </location>
</feature>
<evidence type="ECO:0000313" key="5">
    <source>
        <dbReference type="Proteomes" id="UP000694888"/>
    </source>
</evidence>
<dbReference type="RefSeq" id="XP_012942198.1">
    <property type="nucleotide sequence ID" value="XM_013086744.2"/>
</dbReference>
<dbReference type="PANTHER" id="PTHR10796:SF130">
    <property type="entry name" value="PATCHED DOMAIN-CONTAINING PROTEIN 3-LIKE PROTEIN"/>
    <property type="match status" value="1"/>
</dbReference>
<feature type="region of interest" description="Disordered" evidence="2">
    <location>
        <begin position="926"/>
        <end position="949"/>
    </location>
</feature>
<dbReference type="InterPro" id="IPR000731">
    <property type="entry name" value="SSD"/>
</dbReference>
<gene>
    <name evidence="6 7" type="primary">LOC101859355</name>
</gene>
<name>A0ABM1A786_APLCA</name>
<feature type="transmembrane region" description="Helical" evidence="3">
    <location>
        <begin position="281"/>
        <end position="301"/>
    </location>
</feature>
<proteinExistence type="inferred from homology"/>
<feature type="transmembrane region" description="Helical" evidence="3">
    <location>
        <begin position="798"/>
        <end position="821"/>
    </location>
</feature>
<feature type="transmembrane region" description="Helical" evidence="3">
    <location>
        <begin position="381"/>
        <end position="401"/>
    </location>
</feature>
<feature type="transmembrane region" description="Helical" evidence="3">
    <location>
        <begin position="705"/>
        <end position="737"/>
    </location>
</feature>
<feature type="domain" description="SSD" evidence="4">
    <location>
        <begin position="721"/>
        <end position="849"/>
    </location>
</feature>